<evidence type="ECO:0000313" key="3">
    <source>
        <dbReference type="Proteomes" id="UP000199183"/>
    </source>
</evidence>
<evidence type="ECO:0000259" key="1">
    <source>
        <dbReference type="Pfam" id="PF00903"/>
    </source>
</evidence>
<organism evidence="2 3">
    <name type="scientific">Paramicrobacterium humi</name>
    <dbReference type="NCBI Taxonomy" id="640635"/>
    <lineage>
        <taxon>Bacteria</taxon>
        <taxon>Bacillati</taxon>
        <taxon>Actinomycetota</taxon>
        <taxon>Actinomycetes</taxon>
        <taxon>Micrococcales</taxon>
        <taxon>Microbacteriaceae</taxon>
        <taxon>Paramicrobacterium</taxon>
    </lineage>
</organism>
<dbReference type="InterPro" id="IPR028973">
    <property type="entry name" value="PhnB-like"/>
</dbReference>
<gene>
    <name evidence="2" type="ORF">SAMN04489806_2761</name>
</gene>
<dbReference type="OrthoDB" id="9795306at2"/>
<accession>A0A1H4QAB6</accession>
<dbReference type="Proteomes" id="UP000199183">
    <property type="component" value="Unassembled WGS sequence"/>
</dbReference>
<protein>
    <submittedName>
        <fullName evidence="2">PhnB protein</fullName>
    </submittedName>
</protein>
<dbReference type="PANTHER" id="PTHR33990">
    <property type="entry name" value="PROTEIN YJDN-RELATED"/>
    <property type="match status" value="1"/>
</dbReference>
<dbReference type="CDD" id="cd06588">
    <property type="entry name" value="PhnB_like"/>
    <property type="match status" value="1"/>
</dbReference>
<dbReference type="SUPFAM" id="SSF54593">
    <property type="entry name" value="Glyoxalase/Bleomycin resistance protein/Dihydroxybiphenyl dioxygenase"/>
    <property type="match status" value="1"/>
</dbReference>
<dbReference type="InterPro" id="IPR029068">
    <property type="entry name" value="Glyas_Bleomycin-R_OHBP_Dase"/>
</dbReference>
<dbReference type="Gene3D" id="3.10.180.10">
    <property type="entry name" value="2,3-Dihydroxybiphenyl 1,2-Dioxygenase, domain 1"/>
    <property type="match status" value="1"/>
</dbReference>
<sequence length="136" mass="14374">MPTILNAYLRFGTSAREAMSFYQSALGGDLTLNPYRDSGVPHDPAIDDLVLHGMLTTPGGLVLMGADSGREEDAPVGVSLALSGDDDIELTGYFDQLSAGGTVQEPLTRAPWGDTFGMFIDKFGVSWMVSISAGGR</sequence>
<dbReference type="AlphaFoldDB" id="A0A1H4QAB6"/>
<name>A0A1H4QAB6_9MICO</name>
<dbReference type="PANTHER" id="PTHR33990:SF1">
    <property type="entry name" value="PROTEIN YJDN"/>
    <property type="match status" value="1"/>
</dbReference>
<dbReference type="Pfam" id="PF00903">
    <property type="entry name" value="Glyoxalase"/>
    <property type="match status" value="1"/>
</dbReference>
<dbReference type="InterPro" id="IPR004360">
    <property type="entry name" value="Glyas_Fos-R_dOase_dom"/>
</dbReference>
<reference evidence="2 3" key="1">
    <citation type="submission" date="2016-10" db="EMBL/GenBank/DDBJ databases">
        <authorList>
            <person name="de Groot N.N."/>
        </authorList>
    </citation>
    <scope>NUCLEOTIDE SEQUENCE [LARGE SCALE GENOMIC DNA]</scope>
    <source>
        <strain evidence="2 3">DSM 21799</strain>
    </source>
</reference>
<dbReference type="EMBL" id="FNRY01000001">
    <property type="protein sequence ID" value="SEC16586.1"/>
    <property type="molecule type" value="Genomic_DNA"/>
</dbReference>
<evidence type="ECO:0000313" key="2">
    <source>
        <dbReference type="EMBL" id="SEC16586.1"/>
    </source>
</evidence>
<keyword evidence="3" id="KW-1185">Reference proteome</keyword>
<feature type="domain" description="Glyoxalase/fosfomycin resistance/dioxygenase" evidence="1">
    <location>
        <begin position="8"/>
        <end position="129"/>
    </location>
</feature>
<proteinExistence type="predicted"/>
<dbReference type="RefSeq" id="WP_091185592.1">
    <property type="nucleotide sequence ID" value="NZ_FNRY01000001.1"/>
</dbReference>
<dbReference type="STRING" id="640635.SAMN04489806_2761"/>